<dbReference type="Pfam" id="PF13472">
    <property type="entry name" value="Lipase_GDSL_2"/>
    <property type="match status" value="1"/>
</dbReference>
<dbReference type="InterPro" id="IPR013830">
    <property type="entry name" value="SGNH_hydro"/>
</dbReference>
<dbReference type="InterPro" id="IPR037460">
    <property type="entry name" value="SEST-like"/>
</dbReference>
<feature type="domain" description="SGNH hydrolase-type esterase" evidence="2">
    <location>
        <begin position="162"/>
        <end position="375"/>
    </location>
</feature>
<sequence length="384" mass="39822">MDAEDLLVVLRLFLTSPWLLTKPLQQLVQLVQLDLVEKLIDRLLRSGLVPREGQECILIDVGGVMDRARWELNRSQREAADAPSDSVGRHGWAQGRFHGVAEVAPKIVLCPPRGCEYSRAMKLRTRVVSSVIVAVLAASGVLAAGALPASAAPTAPVNKYVALGDSYAAGQGGGGYADSCLQSPYGYPALLDAVKGTNLLRNVSCSLATTGDVTTTQLSSLNRGTTLVTLTVGGNDLNVAGVAAVCASADPVACGNAISTAGALLYSGELAARLATTYSQVAAAAPKAHVVVTGYPLLFAPSADPLIAQLNEATMALNETIQGVVAQAQSTRPNSSIEYVDVSAAFAGHAIGNVDSWVNFTGPDAFHPTPAGYQAYAEAIQVAL</sequence>
<proteinExistence type="predicted"/>
<gene>
    <name evidence="3" type="ORF">E3O65_13540</name>
</gene>
<keyword evidence="1" id="KW-1133">Transmembrane helix</keyword>
<dbReference type="PANTHER" id="PTHR37981:SF1">
    <property type="entry name" value="SGNH HYDROLASE-TYPE ESTERASE DOMAIN-CONTAINING PROTEIN"/>
    <property type="match status" value="1"/>
</dbReference>
<keyword evidence="4" id="KW-1185">Reference proteome</keyword>
<protein>
    <submittedName>
        <fullName evidence="3">SGNH/GDSL hydrolase family protein</fullName>
    </submittedName>
</protein>
<comment type="caution">
    <text evidence="3">The sequence shown here is derived from an EMBL/GenBank/DDBJ whole genome shotgun (WGS) entry which is preliminary data.</text>
</comment>
<dbReference type="InterPro" id="IPR036514">
    <property type="entry name" value="SGNH_hydro_sf"/>
</dbReference>
<dbReference type="EMBL" id="SOGJ01000028">
    <property type="protein sequence ID" value="TFC96065.1"/>
    <property type="molecule type" value="Genomic_DNA"/>
</dbReference>
<keyword evidence="1" id="KW-0812">Transmembrane</keyword>
<name>A0ABY2IVY5_9MICO</name>
<reference evidence="3 4" key="1">
    <citation type="submission" date="2019-03" db="EMBL/GenBank/DDBJ databases">
        <title>Genomics of glacier-inhabiting Cryobacterium strains.</title>
        <authorList>
            <person name="Liu Q."/>
            <person name="Xin Y.-H."/>
        </authorList>
    </citation>
    <scope>NUCLEOTIDE SEQUENCE [LARGE SCALE GENOMIC DNA]</scope>
    <source>
        <strain evidence="3 4">TMT4-23</strain>
    </source>
</reference>
<evidence type="ECO:0000256" key="1">
    <source>
        <dbReference type="SAM" id="Phobius"/>
    </source>
</evidence>
<feature type="transmembrane region" description="Helical" evidence="1">
    <location>
        <begin position="127"/>
        <end position="147"/>
    </location>
</feature>
<dbReference type="Proteomes" id="UP000298355">
    <property type="component" value="Unassembled WGS sequence"/>
</dbReference>
<dbReference type="SUPFAM" id="SSF52266">
    <property type="entry name" value="SGNH hydrolase"/>
    <property type="match status" value="1"/>
</dbReference>
<dbReference type="CDD" id="cd01823">
    <property type="entry name" value="SEST_like"/>
    <property type="match status" value="1"/>
</dbReference>
<accession>A0ABY2IVY5</accession>
<organism evidence="3 4">
    <name type="scientific">Cryobacterium breve</name>
    <dbReference type="NCBI Taxonomy" id="1259258"/>
    <lineage>
        <taxon>Bacteria</taxon>
        <taxon>Bacillati</taxon>
        <taxon>Actinomycetota</taxon>
        <taxon>Actinomycetes</taxon>
        <taxon>Micrococcales</taxon>
        <taxon>Microbacteriaceae</taxon>
        <taxon>Cryobacterium</taxon>
    </lineage>
</organism>
<dbReference type="PANTHER" id="PTHR37981">
    <property type="entry name" value="LIPASE 2"/>
    <property type="match status" value="1"/>
</dbReference>
<evidence type="ECO:0000259" key="2">
    <source>
        <dbReference type="Pfam" id="PF13472"/>
    </source>
</evidence>
<keyword evidence="3" id="KW-0378">Hydrolase</keyword>
<keyword evidence="1" id="KW-0472">Membrane</keyword>
<dbReference type="Gene3D" id="3.40.50.1110">
    <property type="entry name" value="SGNH hydrolase"/>
    <property type="match status" value="1"/>
</dbReference>
<dbReference type="RefSeq" id="WP_134364265.1">
    <property type="nucleotide sequence ID" value="NZ_SOGJ01000028.1"/>
</dbReference>
<evidence type="ECO:0000313" key="4">
    <source>
        <dbReference type="Proteomes" id="UP000298355"/>
    </source>
</evidence>
<evidence type="ECO:0000313" key="3">
    <source>
        <dbReference type="EMBL" id="TFC96065.1"/>
    </source>
</evidence>
<dbReference type="GO" id="GO:0016787">
    <property type="term" value="F:hydrolase activity"/>
    <property type="evidence" value="ECO:0007669"/>
    <property type="project" value="UniProtKB-KW"/>
</dbReference>